<dbReference type="AlphaFoldDB" id="A0A2M7Z7B3"/>
<dbReference type="PROSITE" id="PS51257">
    <property type="entry name" value="PROKAR_LIPOPROTEIN"/>
    <property type="match status" value="1"/>
</dbReference>
<organism evidence="2 3">
    <name type="scientific">Candidatus Magasanikbacteria bacterium CG_4_9_14_3_um_filter_32_9</name>
    <dbReference type="NCBI Taxonomy" id="1974644"/>
    <lineage>
        <taxon>Bacteria</taxon>
        <taxon>Candidatus Magasanikiibacteriota</taxon>
    </lineage>
</organism>
<keyword evidence="1" id="KW-1133">Transmembrane helix</keyword>
<proteinExistence type="predicted"/>
<gene>
    <name evidence="2" type="ORF">CO137_01280</name>
</gene>
<dbReference type="Proteomes" id="UP000230843">
    <property type="component" value="Unassembled WGS sequence"/>
</dbReference>
<evidence type="ECO:0000313" key="3">
    <source>
        <dbReference type="Proteomes" id="UP000230843"/>
    </source>
</evidence>
<sequence length="150" mass="17351">MSLRKLLVLVVVILFSIISVLAIMYIFSACDGYKNTKITKEYEHMIEVGDNFLVKEKQMLYLDDNPIFLKGTKQEFRNLNKNHSLILGPSCYLVEGGYFKVTDLDCDADGRIKVSFIYYNSSFSYPENNFCPSGIKGWLYINEFILKIKK</sequence>
<protein>
    <submittedName>
        <fullName evidence="2">Uncharacterized protein</fullName>
    </submittedName>
</protein>
<accession>A0A2M7Z7B3</accession>
<dbReference type="EMBL" id="PFVJ01000030">
    <property type="protein sequence ID" value="PJA89975.1"/>
    <property type="molecule type" value="Genomic_DNA"/>
</dbReference>
<keyword evidence="1" id="KW-0472">Membrane</keyword>
<feature type="transmembrane region" description="Helical" evidence="1">
    <location>
        <begin position="6"/>
        <end position="27"/>
    </location>
</feature>
<name>A0A2M7Z7B3_9BACT</name>
<evidence type="ECO:0000313" key="2">
    <source>
        <dbReference type="EMBL" id="PJA89975.1"/>
    </source>
</evidence>
<reference evidence="3" key="1">
    <citation type="submission" date="2017-09" db="EMBL/GenBank/DDBJ databases">
        <title>Depth-based differentiation of microbial function through sediment-hosted aquifers and enrichment of novel symbionts in the deep terrestrial subsurface.</title>
        <authorList>
            <person name="Probst A.J."/>
            <person name="Ladd B."/>
            <person name="Jarett J.K."/>
            <person name="Geller-Mcgrath D.E."/>
            <person name="Sieber C.M.K."/>
            <person name="Emerson J.B."/>
            <person name="Anantharaman K."/>
            <person name="Thomas B.C."/>
            <person name="Malmstrom R."/>
            <person name="Stieglmeier M."/>
            <person name="Klingl A."/>
            <person name="Woyke T."/>
            <person name="Ryan C.M."/>
            <person name="Banfield J.F."/>
        </authorList>
    </citation>
    <scope>NUCLEOTIDE SEQUENCE [LARGE SCALE GENOMIC DNA]</scope>
</reference>
<evidence type="ECO:0000256" key="1">
    <source>
        <dbReference type="SAM" id="Phobius"/>
    </source>
</evidence>
<keyword evidence="1" id="KW-0812">Transmembrane</keyword>
<comment type="caution">
    <text evidence="2">The sequence shown here is derived from an EMBL/GenBank/DDBJ whole genome shotgun (WGS) entry which is preliminary data.</text>
</comment>